<feature type="transmembrane region" description="Helical" evidence="6">
    <location>
        <begin position="357"/>
        <end position="383"/>
    </location>
</feature>
<dbReference type="AlphaFoldDB" id="E1YEW0"/>
<keyword evidence="6" id="KW-0813">Transport</keyword>
<dbReference type="Gene3D" id="1.20.1530.10">
    <property type="entry name" value="Na+/H+ antiporter like domain"/>
    <property type="match status" value="1"/>
</dbReference>
<evidence type="ECO:0000256" key="2">
    <source>
        <dbReference type="ARBA" id="ARBA00022475"/>
    </source>
</evidence>
<keyword evidence="4 6" id="KW-1133">Transmembrane helix</keyword>
<dbReference type="EMBL" id="FR695872">
    <property type="protein sequence ID" value="CBX29104.1"/>
    <property type="molecule type" value="Genomic_DNA"/>
</dbReference>
<dbReference type="GO" id="GO:0005886">
    <property type="term" value="C:plasma membrane"/>
    <property type="evidence" value="ECO:0007669"/>
    <property type="project" value="UniProtKB-SubCell"/>
</dbReference>
<feature type="transmembrane region" description="Helical" evidence="6">
    <location>
        <begin position="403"/>
        <end position="422"/>
    </location>
</feature>
<keyword evidence="6" id="KW-0915">Sodium</keyword>
<keyword evidence="3 6" id="KW-0812">Transmembrane</keyword>
<keyword evidence="2 6" id="KW-1003">Cell membrane</keyword>
<evidence type="ECO:0000313" key="7">
    <source>
        <dbReference type="EMBL" id="CBX29104.1"/>
    </source>
</evidence>
<feature type="transmembrane region" description="Helical" evidence="6">
    <location>
        <begin position="434"/>
        <end position="453"/>
    </location>
</feature>
<accession>E1YEW0</accession>
<evidence type="ECO:0000256" key="5">
    <source>
        <dbReference type="ARBA" id="ARBA00023136"/>
    </source>
</evidence>
<feature type="transmembrane region" description="Helical" evidence="6">
    <location>
        <begin position="204"/>
        <end position="220"/>
    </location>
</feature>
<keyword evidence="5 6" id="KW-0472">Membrane</keyword>
<feature type="transmembrane region" description="Helical" evidence="6">
    <location>
        <begin position="175"/>
        <end position="198"/>
    </location>
</feature>
<keyword evidence="6" id="KW-0739">Sodium transport</keyword>
<feature type="transmembrane region" description="Helical" evidence="6">
    <location>
        <begin position="40"/>
        <end position="58"/>
    </location>
</feature>
<feature type="transmembrane region" description="Helical" evidence="6">
    <location>
        <begin position="326"/>
        <end position="345"/>
    </location>
</feature>
<feature type="transmembrane region" description="Helical" evidence="6">
    <location>
        <begin position="149"/>
        <end position="168"/>
    </location>
</feature>
<feature type="transmembrane region" description="Helical" evidence="6">
    <location>
        <begin position="115"/>
        <end position="137"/>
    </location>
</feature>
<dbReference type="PANTHER" id="PTHR30341">
    <property type="entry name" value="SODIUM ION/PROTON ANTIPORTER NHAA-RELATED"/>
    <property type="match status" value="1"/>
</dbReference>
<dbReference type="InterPro" id="IPR004670">
    <property type="entry name" value="NhaA"/>
</dbReference>
<evidence type="ECO:0000256" key="4">
    <source>
        <dbReference type="ARBA" id="ARBA00022989"/>
    </source>
</evidence>
<evidence type="ECO:0000256" key="6">
    <source>
        <dbReference type="HAMAP-Rule" id="MF_01844"/>
    </source>
</evidence>
<name>E1YEW0_9BACT</name>
<dbReference type="HAMAP" id="MF_01844">
    <property type="entry name" value="NhaA"/>
    <property type="match status" value="1"/>
</dbReference>
<proteinExistence type="inferred from homology"/>
<organism evidence="7">
    <name type="scientific">uncultured Desulfobacterium sp</name>
    <dbReference type="NCBI Taxonomy" id="201089"/>
    <lineage>
        <taxon>Bacteria</taxon>
        <taxon>Pseudomonadati</taxon>
        <taxon>Thermodesulfobacteriota</taxon>
        <taxon>Desulfobacteria</taxon>
        <taxon>Desulfobacterales</taxon>
        <taxon>Desulfobacteriaceae</taxon>
        <taxon>Desulfobacterium</taxon>
        <taxon>environmental samples</taxon>
    </lineage>
</organism>
<dbReference type="GO" id="GO:0015385">
    <property type="term" value="F:sodium:proton antiporter activity"/>
    <property type="evidence" value="ECO:0007669"/>
    <property type="project" value="UniProtKB-UniRule"/>
</dbReference>
<dbReference type="InterPro" id="IPR023171">
    <property type="entry name" value="Na/H_antiporter_dom_sf"/>
</dbReference>
<feature type="transmembrane region" description="Helical" evidence="6">
    <location>
        <begin position="232"/>
        <end position="260"/>
    </location>
</feature>
<sequence length="472" mass="51341">MNQKRVERNLMKQKPYPLEEFFGAIISPFERFLRQTTSGGIILVVMTICTLLIANSPWGQEFHHFWERPVGITFDSWILALSLREWINEGLMALFFLVVGLELKREILVGELSSFQNAILPVAGAIGGMIMPAFIYVFFNPGGPEATGWAIPTATDIAFAVGILVLLSRRIPRNLVIFLMALAIADDLGAVLMIALFYTQAINLTLLEIAGGLLLVLIFLNRGGIRHVLPYAVIGIFLWLALLKSGIHATVAGIILALMIPTRPSNTPLQFDMRIRELKQAFLATTLSEDCSDHPLSNHSMAAIAEEVEGAAKAVQSPLQRLEHTLSPWVTFVVIPLFAAANVGIRFPTLNIVQMMVHPVTLGVIIGLVPGKFIGITGMSWLAVKAGIAQLPSGVRWCHLLGAAWLGGIGFTMALFVSQLAFAGDQTLLEAAKLGILISSVIAISIGLVWLLLATKTRYVQSGNCPIDFLSG</sequence>
<dbReference type="GO" id="GO:0006885">
    <property type="term" value="P:regulation of pH"/>
    <property type="evidence" value="ECO:0007669"/>
    <property type="project" value="UniProtKB-UniRule"/>
</dbReference>
<reference evidence="7" key="1">
    <citation type="journal article" date="2011" name="Environ. Microbiol.">
        <title>Genomic insights into the metabolic potential of the polycyclic aromatic hydrocarbon degrading sulfate-reducing Deltaproteobacterium N47.</title>
        <authorList>
            <person name="Bergmann F."/>
            <person name="Selesi D."/>
            <person name="Weinmaier T."/>
            <person name="Tischler P."/>
            <person name="Rattei T."/>
            <person name="Meckenstock R.U."/>
        </authorList>
    </citation>
    <scope>NUCLEOTIDE SEQUENCE</scope>
</reference>
<keyword evidence="6" id="KW-0406">Ion transport</keyword>
<dbReference type="NCBIfam" id="TIGR00773">
    <property type="entry name" value="NhaA"/>
    <property type="match status" value="1"/>
</dbReference>
<keyword evidence="6" id="KW-0050">Antiport</keyword>
<comment type="subcellular location">
    <subcellularLocation>
        <location evidence="1">Cell inner membrane</location>
        <topology evidence="1">Multi-pass membrane protein</topology>
    </subcellularLocation>
    <subcellularLocation>
        <location evidence="6">Cell membrane</location>
        <topology evidence="6">Multi-pass membrane protein</topology>
    </subcellularLocation>
</comment>
<dbReference type="Pfam" id="PF06965">
    <property type="entry name" value="Na_H_antiport_1"/>
    <property type="match status" value="1"/>
</dbReference>
<comment type="similarity">
    <text evidence="6">Belongs to the NhaA Na(+)/H(+) (TC 2.A.33) antiporter family.</text>
</comment>
<dbReference type="PANTHER" id="PTHR30341:SF0">
    <property type="entry name" value="NA(+)_H(+) ANTIPORTER NHAA"/>
    <property type="match status" value="1"/>
</dbReference>
<evidence type="ECO:0000256" key="1">
    <source>
        <dbReference type="ARBA" id="ARBA00004429"/>
    </source>
</evidence>
<protein>
    <recommendedName>
        <fullName evidence="6">Na(+)/H(+) antiporter NhaA</fullName>
    </recommendedName>
    <alternativeName>
        <fullName evidence="6">Sodium/proton antiporter NhaA</fullName>
    </alternativeName>
</protein>
<comment type="function">
    <text evidence="6">Na(+)/H(+) antiporter that extrudes sodium in exchange for external protons.</text>
</comment>
<comment type="catalytic activity">
    <reaction evidence="6">
        <text>Na(+)(in) + 2 H(+)(out) = Na(+)(out) + 2 H(+)(in)</text>
        <dbReference type="Rhea" id="RHEA:29251"/>
        <dbReference type="ChEBI" id="CHEBI:15378"/>
        <dbReference type="ChEBI" id="CHEBI:29101"/>
    </reaction>
</comment>
<feature type="transmembrane region" description="Helical" evidence="6">
    <location>
        <begin position="86"/>
        <end position="103"/>
    </location>
</feature>
<gene>
    <name evidence="6" type="primary">nhaA</name>
    <name evidence="7" type="ORF">N47_J00850</name>
</gene>
<evidence type="ECO:0000256" key="3">
    <source>
        <dbReference type="ARBA" id="ARBA00022692"/>
    </source>
</evidence>